<evidence type="ECO:0000313" key="4">
    <source>
        <dbReference type="EMBL" id="KAB1230544.1"/>
    </source>
</evidence>
<dbReference type="InterPro" id="IPR013785">
    <property type="entry name" value="Aldolase_TIM"/>
</dbReference>
<dbReference type="GO" id="GO:0005975">
    <property type="term" value="P:carbohydrate metabolic process"/>
    <property type="evidence" value="ECO:0007669"/>
    <property type="project" value="InterPro"/>
</dbReference>
<evidence type="ECO:0000256" key="1">
    <source>
        <dbReference type="ARBA" id="ARBA00008871"/>
    </source>
</evidence>
<dbReference type="EMBL" id="PPEG02000004">
    <property type="protein sequence ID" value="PWN61858.1"/>
    <property type="molecule type" value="Genomic_DNA"/>
</dbReference>
<comment type="caution">
    <text evidence="5">The sequence shown here is derived from an EMBL/GenBank/DDBJ whole genome shotgun (WGS) entry which is preliminary data.</text>
</comment>
<keyword evidence="3" id="KW-0732">Signal</keyword>
<dbReference type="Gene3D" id="3.20.20.70">
    <property type="entry name" value="Aldolase class I"/>
    <property type="match status" value="1"/>
</dbReference>
<evidence type="ECO:0000313" key="6">
    <source>
        <dbReference type="Proteomes" id="UP000236413"/>
    </source>
</evidence>
<evidence type="ECO:0000313" key="7">
    <source>
        <dbReference type="Proteomes" id="UP000326384"/>
    </source>
</evidence>
<dbReference type="EMBL" id="VTPV01000006">
    <property type="protein sequence ID" value="KAB1230544.1"/>
    <property type="molecule type" value="Genomic_DNA"/>
</dbReference>
<keyword evidence="7" id="KW-1185">Reference proteome</keyword>
<dbReference type="AlphaFoldDB" id="A0A316WRL8"/>
<comment type="similarity">
    <text evidence="1">Belongs to the glycosyl hydrolase 56 family.</text>
</comment>
<dbReference type="Proteomes" id="UP000326384">
    <property type="component" value="Unassembled WGS sequence"/>
</dbReference>
<evidence type="ECO:0000256" key="3">
    <source>
        <dbReference type="SAM" id="SignalP"/>
    </source>
</evidence>
<dbReference type="InterPro" id="IPR017853">
    <property type="entry name" value="GH"/>
</dbReference>
<reference evidence="4 7" key="2">
    <citation type="journal article" date="2019" name="Stand. Genomic Sci.">
        <title>Draft Whole-Genome Sequence of a Novel Chryseobacterium viscerum Strain Isolated from Fresh Water at Dripping Springs, New Mexico.</title>
        <authorList>
            <person name="Kyndt J.A."/>
            <person name="Moore T.C."/>
        </authorList>
    </citation>
    <scope>NUCLEOTIDE SEQUENCE [LARGE SCALE GENOMIC DNA]</scope>
    <source>
        <strain evidence="4 7">DPS</strain>
    </source>
</reference>
<sequence length="303" mass="35312">MKKIVLLLLFFFISCTSSSQMKNNQTKFYYSLGKMGSNAENYLKSIGSEEVGFLDEGQFISKTNDKYLFLPDLLEKEINRGIPDKNRKGLVYIDLEMPFEDMFGKDNKNAMKAMDYCLKVLRYAKKLRPNIKFGFYAIPFTSVWSPNEEFFAQQNKFAPLLKECDVFFPSLYTFYSNPAAILANGNYLGNNIDGLLKLGIIYKKPVYVFMWHRYHNSNEKDSMKEIPDRIWKDQIETLASQNVNGKFVDGILWWGADAYFYDRPEAENMRKEFKGTLSNFIIHNDETIIKKAKIINDILQSKK</sequence>
<organism evidence="5 6">
    <name type="scientific">Chryseobacterium viscerum</name>
    <dbReference type="NCBI Taxonomy" id="1037377"/>
    <lineage>
        <taxon>Bacteria</taxon>
        <taxon>Pseudomonadati</taxon>
        <taxon>Bacteroidota</taxon>
        <taxon>Flavobacteriia</taxon>
        <taxon>Flavobacteriales</taxon>
        <taxon>Weeksellaceae</taxon>
        <taxon>Chryseobacterium group</taxon>
        <taxon>Chryseobacterium</taxon>
    </lineage>
</organism>
<proteinExistence type="inferred from homology"/>
<dbReference type="SUPFAM" id="SSF51445">
    <property type="entry name" value="(Trans)glycosidases"/>
    <property type="match status" value="1"/>
</dbReference>
<evidence type="ECO:0000313" key="5">
    <source>
        <dbReference type="EMBL" id="PWN61858.1"/>
    </source>
</evidence>
<evidence type="ECO:0008006" key="8">
    <source>
        <dbReference type="Google" id="ProtNLM"/>
    </source>
</evidence>
<dbReference type="InterPro" id="IPR018155">
    <property type="entry name" value="Hyaluronidase"/>
</dbReference>
<name>A0A316WRL8_9FLAO</name>
<feature type="chain" id="PRO_5016237889" description="Hyaluronidase" evidence="3">
    <location>
        <begin position="22"/>
        <end position="303"/>
    </location>
</feature>
<dbReference type="Pfam" id="PF01630">
    <property type="entry name" value="Glyco_hydro_56"/>
    <property type="match status" value="1"/>
</dbReference>
<keyword evidence="2" id="KW-1015">Disulfide bond</keyword>
<protein>
    <recommendedName>
        <fullName evidence="8">Hyaluronidase</fullName>
    </recommendedName>
</protein>
<dbReference type="Proteomes" id="UP000236413">
    <property type="component" value="Unassembled WGS sequence"/>
</dbReference>
<dbReference type="GO" id="GO:0004415">
    <property type="term" value="F:hyalurononglucosaminidase activity"/>
    <property type="evidence" value="ECO:0007669"/>
    <property type="project" value="InterPro"/>
</dbReference>
<dbReference type="RefSeq" id="WP_103231960.1">
    <property type="nucleotide sequence ID" value="NZ_PPEG02000004.1"/>
</dbReference>
<feature type="signal peptide" evidence="3">
    <location>
        <begin position="1"/>
        <end position="21"/>
    </location>
</feature>
<dbReference type="PROSITE" id="PS51257">
    <property type="entry name" value="PROKAR_LIPOPROTEIN"/>
    <property type="match status" value="1"/>
</dbReference>
<reference evidence="5 6" key="1">
    <citation type="submission" date="2018-04" db="EMBL/GenBank/DDBJ databases">
        <title>Chryseobacterium oncorhynchi 701B-08T from rainbow trout, and Chryseobacterium viscerum 687B-08T from diseased fish.</title>
        <authorList>
            <person name="Jeong J.-J."/>
            <person name="Lee Y.J."/>
            <person name="Pathiraja D."/>
            <person name="Park B."/>
            <person name="Choi I.-G."/>
            <person name="Kim K.D."/>
        </authorList>
    </citation>
    <scope>NUCLEOTIDE SEQUENCE [LARGE SCALE GENOMIC DNA]</scope>
    <source>
        <strain evidence="5 6">687B-08</strain>
    </source>
</reference>
<evidence type="ECO:0000256" key="2">
    <source>
        <dbReference type="ARBA" id="ARBA00023157"/>
    </source>
</evidence>
<accession>A0A316WRL8</accession>
<gene>
    <name evidence="5" type="ORF">C1634_011375</name>
    <name evidence="4" type="ORF">F8D52_12335</name>
</gene>